<dbReference type="EMBL" id="CP106753">
    <property type="protein sequence ID" value="UXY13875.1"/>
    <property type="molecule type" value="Genomic_DNA"/>
</dbReference>
<reference evidence="2" key="1">
    <citation type="submission" date="2022-10" db="EMBL/GenBank/DDBJ databases">
        <title>Chitiniphilus purpureus sp. nov., a novel chitin-degrading bacterium isolated from crawfish pond sediment.</title>
        <authorList>
            <person name="Li K."/>
        </authorList>
    </citation>
    <scope>NUCLEOTIDE SEQUENCE</scope>
    <source>
        <strain evidence="2">CD1</strain>
    </source>
</reference>
<dbReference type="RefSeq" id="WP_263123157.1">
    <property type="nucleotide sequence ID" value="NZ_CP106753.1"/>
</dbReference>
<accession>A0ABY6DHQ2</accession>
<gene>
    <name evidence="2" type="ORF">N8I74_11130</name>
</gene>
<evidence type="ECO:0000313" key="2">
    <source>
        <dbReference type="EMBL" id="UXY13875.1"/>
    </source>
</evidence>
<evidence type="ECO:0000313" key="3">
    <source>
        <dbReference type="Proteomes" id="UP001061302"/>
    </source>
</evidence>
<protein>
    <submittedName>
        <fullName evidence="2">Uncharacterized protein</fullName>
    </submittedName>
</protein>
<keyword evidence="3" id="KW-1185">Reference proteome</keyword>
<sequence length="130" mass="13644">MLEKLGDWSGSVLLGAAAGTAMLSRRLGNRSGWEKLLLLVGCFIGASLAGHAAAEYLTWGPATSGGLAWLAGNTLLHLTDGLVSLLGETSWLRRALGRRIAGSSDFGGLGSYDSGREYDMPPAEDQEPRP</sequence>
<evidence type="ECO:0000256" key="1">
    <source>
        <dbReference type="SAM" id="MobiDB-lite"/>
    </source>
</evidence>
<name>A0ABY6DHQ2_9NEIS</name>
<dbReference type="Proteomes" id="UP001061302">
    <property type="component" value="Chromosome"/>
</dbReference>
<proteinExistence type="predicted"/>
<organism evidence="2 3">
    <name type="scientific">Chitiniphilus purpureus</name>
    <dbReference type="NCBI Taxonomy" id="2981137"/>
    <lineage>
        <taxon>Bacteria</taxon>
        <taxon>Pseudomonadati</taxon>
        <taxon>Pseudomonadota</taxon>
        <taxon>Betaproteobacteria</taxon>
        <taxon>Neisseriales</taxon>
        <taxon>Chitinibacteraceae</taxon>
        <taxon>Chitiniphilus</taxon>
    </lineage>
</organism>
<feature type="region of interest" description="Disordered" evidence="1">
    <location>
        <begin position="101"/>
        <end position="130"/>
    </location>
</feature>